<sequence>MAEESLTALLGVAGTVIVGLITLVGIMWRQQRRNNQDTNPDSHDNPVDLTSIHARFDRLEDTLNAVRDNSTAIRAILERRT</sequence>
<reference evidence="2" key="1">
    <citation type="journal article" date="2015" name="Nature">
        <title>Complex archaea that bridge the gap between prokaryotes and eukaryotes.</title>
        <authorList>
            <person name="Spang A."/>
            <person name="Saw J.H."/>
            <person name="Jorgensen S.L."/>
            <person name="Zaremba-Niedzwiedzka K."/>
            <person name="Martijn J."/>
            <person name="Lind A.E."/>
            <person name="van Eijk R."/>
            <person name="Schleper C."/>
            <person name="Guy L."/>
            <person name="Ettema T.J."/>
        </authorList>
    </citation>
    <scope>NUCLEOTIDE SEQUENCE</scope>
</reference>
<comment type="caution">
    <text evidence="2">The sequence shown here is derived from an EMBL/GenBank/DDBJ whole genome shotgun (WGS) entry which is preliminary data.</text>
</comment>
<protein>
    <submittedName>
        <fullName evidence="2">Uncharacterized protein</fullName>
    </submittedName>
</protein>
<evidence type="ECO:0000313" key="2">
    <source>
        <dbReference type="EMBL" id="KKN51411.1"/>
    </source>
</evidence>
<dbReference type="AlphaFoldDB" id="A0A0F9TQP0"/>
<feature type="transmembrane region" description="Helical" evidence="1">
    <location>
        <begin position="6"/>
        <end position="28"/>
    </location>
</feature>
<keyword evidence="1" id="KW-0812">Transmembrane</keyword>
<gene>
    <name evidence="2" type="ORF">LCGC14_0623080</name>
</gene>
<proteinExistence type="predicted"/>
<keyword evidence="1" id="KW-0472">Membrane</keyword>
<dbReference type="EMBL" id="LAZR01001064">
    <property type="protein sequence ID" value="KKN51411.1"/>
    <property type="molecule type" value="Genomic_DNA"/>
</dbReference>
<accession>A0A0F9TQP0</accession>
<keyword evidence="1" id="KW-1133">Transmembrane helix</keyword>
<evidence type="ECO:0000256" key="1">
    <source>
        <dbReference type="SAM" id="Phobius"/>
    </source>
</evidence>
<name>A0A0F9TQP0_9ZZZZ</name>
<organism evidence="2">
    <name type="scientific">marine sediment metagenome</name>
    <dbReference type="NCBI Taxonomy" id="412755"/>
    <lineage>
        <taxon>unclassified sequences</taxon>
        <taxon>metagenomes</taxon>
        <taxon>ecological metagenomes</taxon>
    </lineage>
</organism>